<proteinExistence type="predicted"/>
<dbReference type="InterPro" id="IPR045851">
    <property type="entry name" value="AMP-bd_C_sf"/>
</dbReference>
<dbReference type="KEGG" id="gsn:YC6258_00130"/>
<dbReference type="STRING" id="1445510.YC6258_00130"/>
<keyword evidence="4" id="KW-1185">Reference proteome</keyword>
<reference evidence="3 4" key="1">
    <citation type="submission" date="2014-01" db="EMBL/GenBank/DDBJ databases">
        <title>Full genme sequencing of cellulolytic bacterium Gynuella sunshinyii YC6258T gen. nov., sp. nov.</title>
        <authorList>
            <person name="Khan H."/>
            <person name="Chung E.J."/>
            <person name="Chung Y.R."/>
        </authorList>
    </citation>
    <scope>NUCLEOTIDE SEQUENCE [LARGE SCALE GENOMIC DNA]</scope>
    <source>
        <strain evidence="3 4">YC6258</strain>
    </source>
</reference>
<evidence type="ECO:0000313" key="4">
    <source>
        <dbReference type="Proteomes" id="UP000032266"/>
    </source>
</evidence>
<organism evidence="3 4">
    <name type="scientific">Gynuella sunshinyii YC6258</name>
    <dbReference type="NCBI Taxonomy" id="1445510"/>
    <lineage>
        <taxon>Bacteria</taxon>
        <taxon>Pseudomonadati</taxon>
        <taxon>Pseudomonadota</taxon>
        <taxon>Gammaproteobacteria</taxon>
        <taxon>Oceanospirillales</taxon>
        <taxon>Saccharospirillaceae</taxon>
        <taxon>Gynuella</taxon>
    </lineage>
</organism>
<dbReference type="AlphaFoldDB" id="A0A0C5UY19"/>
<evidence type="ECO:0000259" key="1">
    <source>
        <dbReference type="Pfam" id="PF00501"/>
    </source>
</evidence>
<dbReference type="Pfam" id="PF00501">
    <property type="entry name" value="AMP-binding"/>
    <property type="match status" value="2"/>
</dbReference>
<feature type="domain" description="AMP-binding enzyme C-terminal" evidence="2">
    <location>
        <begin position="381"/>
        <end position="454"/>
    </location>
</feature>
<feature type="domain" description="AMP-dependent synthetase/ligase" evidence="1">
    <location>
        <begin position="124"/>
        <end position="318"/>
    </location>
</feature>
<dbReference type="OrthoDB" id="9803968at2"/>
<dbReference type="CDD" id="cd04433">
    <property type="entry name" value="AFD_class_I"/>
    <property type="match status" value="1"/>
</dbReference>
<dbReference type="InterPro" id="IPR020845">
    <property type="entry name" value="AMP-binding_CS"/>
</dbReference>
<dbReference type="InterPro" id="IPR050237">
    <property type="entry name" value="ATP-dep_AMP-bd_enzyme"/>
</dbReference>
<dbReference type="GO" id="GO:0004467">
    <property type="term" value="F:long-chain fatty acid-CoA ligase activity"/>
    <property type="evidence" value="ECO:0007669"/>
    <property type="project" value="UniProtKB-EC"/>
</dbReference>
<dbReference type="EMBL" id="CP007142">
    <property type="protein sequence ID" value="AJQ92185.1"/>
    <property type="molecule type" value="Genomic_DNA"/>
</dbReference>
<dbReference type="HOGENOM" id="CLU_000022_59_0_6"/>
<evidence type="ECO:0000259" key="2">
    <source>
        <dbReference type="Pfam" id="PF13193"/>
    </source>
</evidence>
<dbReference type="PANTHER" id="PTHR43767:SF1">
    <property type="entry name" value="NONRIBOSOMAL PEPTIDE SYNTHASE PES1 (EUROFUNG)-RELATED"/>
    <property type="match status" value="1"/>
</dbReference>
<evidence type="ECO:0000313" key="3">
    <source>
        <dbReference type="EMBL" id="AJQ92185.1"/>
    </source>
</evidence>
<dbReference type="Proteomes" id="UP000032266">
    <property type="component" value="Chromosome"/>
</dbReference>
<protein>
    <submittedName>
        <fullName evidence="3">Acyl-CoA synthetase (AMP-forming)/AMP-acid ligase II</fullName>
        <ecNumber evidence="3">6.2.1.3</ecNumber>
    </submittedName>
</protein>
<dbReference type="InterPro" id="IPR025110">
    <property type="entry name" value="AMP-bd_C"/>
</dbReference>
<dbReference type="SUPFAM" id="SSF56801">
    <property type="entry name" value="Acetyl-CoA synthetase-like"/>
    <property type="match status" value="1"/>
</dbReference>
<accession>A0A0C5UY19</accession>
<dbReference type="EC" id="6.2.1.3" evidence="3"/>
<dbReference type="InterPro" id="IPR042099">
    <property type="entry name" value="ANL_N_sf"/>
</dbReference>
<sequence length="468" mass="51960">MIFPEPIIQQLEMYPDHVVVEQEDNGRQISAAELLSMVRCLAAAMEDAGLGPGSRVVLILDVSPESLATYLAVYARGCLVIDIRPGYSEAQLQFILGQGVDRVIDQQVVHEMLQTPERPLELLARIDDTAHVAYTSGSTGQPKGCSRTYRAVTDHWAVNAARLSPELQEIASRSQRFLLFGTLASIPIQDFSLLSLFHGGTLVIPRIDDTPLFPDVIARLNITASLMNVPRLYQMLDTLRTRHCDLSSLKMLMVSGSPMSDHRLSEALDRLGPVVYFAYGQTESNCIAMITPDEIRQGRYGSVGRPLPHVQVDIRDGEVYVHNELAAFEYWQKPELTREVFQDGWIRTRDCGYIKDGYLYLDGRARDVIMVNALPVYVGPIERVLNNHPEIDEAFVVGAPDDKVGEAVHAFLIARDQPPDHESIRTTVRQSLGDSSVPKSIHFVSSVPVMPSGKVDKKALAAQYLVDA</sequence>
<gene>
    <name evidence="3" type="ORF">YC6258_00130</name>
</gene>
<dbReference type="PANTHER" id="PTHR43767">
    <property type="entry name" value="LONG-CHAIN-FATTY-ACID--COA LIGASE"/>
    <property type="match status" value="1"/>
</dbReference>
<dbReference type="InterPro" id="IPR000873">
    <property type="entry name" value="AMP-dep_synth/lig_dom"/>
</dbReference>
<feature type="domain" description="AMP-dependent synthetase/ligase" evidence="1">
    <location>
        <begin position="9"/>
        <end position="99"/>
    </location>
</feature>
<dbReference type="PROSITE" id="PS00455">
    <property type="entry name" value="AMP_BINDING"/>
    <property type="match status" value="1"/>
</dbReference>
<name>A0A0C5UY19_9GAMM</name>
<dbReference type="Pfam" id="PF13193">
    <property type="entry name" value="AMP-binding_C"/>
    <property type="match status" value="1"/>
</dbReference>
<dbReference type="Gene3D" id="3.30.300.30">
    <property type="match status" value="1"/>
</dbReference>
<keyword evidence="3" id="KW-0436">Ligase</keyword>
<dbReference type="Gene3D" id="3.40.50.12780">
    <property type="entry name" value="N-terminal domain of ligase-like"/>
    <property type="match status" value="1"/>
</dbReference>